<reference evidence="2" key="1">
    <citation type="journal article" date="2020" name="Fungal Divers.">
        <title>Resolving the Mortierellaceae phylogeny through synthesis of multi-gene phylogenetics and phylogenomics.</title>
        <authorList>
            <person name="Vandepol N."/>
            <person name="Liber J."/>
            <person name="Desiro A."/>
            <person name="Na H."/>
            <person name="Kennedy M."/>
            <person name="Barry K."/>
            <person name="Grigoriev I.V."/>
            <person name="Miller A.N."/>
            <person name="O'Donnell K."/>
            <person name="Stajich J.E."/>
            <person name="Bonito G."/>
        </authorList>
    </citation>
    <scope>NUCLEOTIDE SEQUENCE</scope>
    <source>
        <strain evidence="2">NRRL 6426</strain>
    </source>
</reference>
<name>A0A9P5S6Q4_9FUNG</name>
<dbReference type="Proteomes" id="UP000748756">
    <property type="component" value="Unassembled WGS sequence"/>
</dbReference>
<dbReference type="OrthoDB" id="2436004at2759"/>
<keyword evidence="3" id="KW-1185">Reference proteome</keyword>
<dbReference type="SUPFAM" id="SSF52047">
    <property type="entry name" value="RNI-like"/>
    <property type="match status" value="1"/>
</dbReference>
<comment type="caution">
    <text evidence="2">The sequence shown here is derived from an EMBL/GenBank/DDBJ whole genome shotgun (WGS) entry which is preliminary data.</text>
</comment>
<dbReference type="InterPro" id="IPR032675">
    <property type="entry name" value="LRR_dom_sf"/>
</dbReference>
<proteinExistence type="predicted"/>
<sequence length="510" mass="58688">MRSLSRSPDKRQPLMTATVLSQLLDKVFWTLSESEHPAEESLKVMELLCRNPRLQELTIKGASKLVQHFDHRVLQFLRTSRLRFLDIGYLEYSKIAMIQAILNNCPHTLEELRLDLMVSNARRYNGIDDPLRPDVRSTTAPRTLPSLRLLSVNCPRFDSQLGIVLCDLIQSCPSLQELSLDKLCWQTQTVTSNIFGALINNCPALISINMGRATIPEIDMLLFIERCSGIRSLQINIQSDHLRSVIPCLSRRYSATLQVLHVNTDDLPPNSHGFISTILSHCSALKTLSVDQGLCNSLGVSLQDLLVIKWATTSLESLYLPMREPALDQNRFLKEWRRDRCMYLGQNEIEPESEIASFYSQVLLLKQFYETLQAQPNLTSIQLQWRRGWLMIPKEFAEDFTNGYLTAERLSWMALYLSPLYVIDKLIRAAAKRQKDEEEEAEIREKLNACNISIVYVRRPALREEEEEEEEEAVAKSNKDSLGLTQSWMPDDQEYAAYKSRRARARAHRR</sequence>
<organism evidence="2 3">
    <name type="scientific">Linnemannia schmuckeri</name>
    <dbReference type="NCBI Taxonomy" id="64567"/>
    <lineage>
        <taxon>Eukaryota</taxon>
        <taxon>Fungi</taxon>
        <taxon>Fungi incertae sedis</taxon>
        <taxon>Mucoromycota</taxon>
        <taxon>Mortierellomycotina</taxon>
        <taxon>Mortierellomycetes</taxon>
        <taxon>Mortierellales</taxon>
        <taxon>Mortierellaceae</taxon>
        <taxon>Linnemannia</taxon>
    </lineage>
</organism>
<protein>
    <recommendedName>
        <fullName evidence="4">F-box protein</fullName>
    </recommendedName>
</protein>
<gene>
    <name evidence="2" type="ORF">BG015_004709</name>
</gene>
<evidence type="ECO:0000313" key="2">
    <source>
        <dbReference type="EMBL" id="KAF9156497.1"/>
    </source>
</evidence>
<dbReference type="Gene3D" id="3.80.10.10">
    <property type="entry name" value="Ribonuclease Inhibitor"/>
    <property type="match status" value="1"/>
</dbReference>
<evidence type="ECO:0000256" key="1">
    <source>
        <dbReference type="SAM" id="MobiDB-lite"/>
    </source>
</evidence>
<accession>A0A9P5S6Q4</accession>
<evidence type="ECO:0000313" key="3">
    <source>
        <dbReference type="Proteomes" id="UP000748756"/>
    </source>
</evidence>
<evidence type="ECO:0008006" key="4">
    <source>
        <dbReference type="Google" id="ProtNLM"/>
    </source>
</evidence>
<feature type="region of interest" description="Disordered" evidence="1">
    <location>
        <begin position="462"/>
        <end position="488"/>
    </location>
</feature>
<dbReference type="AlphaFoldDB" id="A0A9P5S6Q4"/>
<dbReference type="EMBL" id="JAAAUQ010000022">
    <property type="protein sequence ID" value="KAF9156497.1"/>
    <property type="molecule type" value="Genomic_DNA"/>
</dbReference>